<protein>
    <recommendedName>
        <fullName evidence="1">LicD/FKTN/FKRP nucleotidyltransferase domain-containing protein</fullName>
    </recommendedName>
</protein>
<dbReference type="AlphaFoldDB" id="X7E4H5"/>
<evidence type="ECO:0000313" key="2">
    <source>
        <dbReference type="EMBL" id="ETX10934.1"/>
    </source>
</evidence>
<dbReference type="EMBL" id="JAMB01000006">
    <property type="protein sequence ID" value="ETX10934.1"/>
    <property type="molecule type" value="Genomic_DNA"/>
</dbReference>
<proteinExistence type="predicted"/>
<feature type="domain" description="LicD/FKTN/FKRP nucleotidyltransferase" evidence="1">
    <location>
        <begin position="29"/>
        <end position="146"/>
    </location>
</feature>
<sequence length="216" mass="25628">MKGKTFRIKKNRENALMVLSAVVNALDEFNIKYYLDFGSLIGAVREKGLILWDDDIDISLYDESDYEKIPMVLNYIKKKNKLRVYLKTFLYSLESSAKKHNKIPNLNISFTDINNFHIAKVRNNNFFIFGRGKTCLDIFFKYEKNEKLYWMAYGEENSVPKKYLESDLIEINFCGIKCKIPEKYDEYLTYKYGDWKTPKENWSHECDDFSVEKAKV</sequence>
<organism evidence="2 3">
    <name type="scientific">Marinomonas ushuaiensis DSM 15871</name>
    <dbReference type="NCBI Taxonomy" id="1122207"/>
    <lineage>
        <taxon>Bacteria</taxon>
        <taxon>Pseudomonadati</taxon>
        <taxon>Pseudomonadota</taxon>
        <taxon>Gammaproteobacteria</taxon>
        <taxon>Oceanospirillales</taxon>
        <taxon>Oceanospirillaceae</taxon>
        <taxon>Marinomonas</taxon>
    </lineage>
</organism>
<dbReference type="Proteomes" id="UP000054058">
    <property type="component" value="Unassembled WGS sequence"/>
</dbReference>
<name>X7E4H5_9GAMM</name>
<gene>
    <name evidence="2" type="ORF">MUS1_13220</name>
</gene>
<comment type="caution">
    <text evidence="2">The sequence shown here is derived from an EMBL/GenBank/DDBJ whole genome shotgun (WGS) entry which is preliminary data.</text>
</comment>
<reference evidence="2 3" key="1">
    <citation type="submission" date="2014-01" db="EMBL/GenBank/DDBJ databases">
        <title>Marinomonas ushuaiensis DSM 15871 Genome Sequencing.</title>
        <authorList>
            <person name="Lai Q."/>
            <person name="Shao Z.S."/>
        </authorList>
    </citation>
    <scope>NUCLEOTIDE SEQUENCE [LARGE SCALE GENOMIC DNA]</scope>
    <source>
        <strain evidence="2 3">DSM 15871</strain>
    </source>
</reference>
<dbReference type="STRING" id="1122207.MUS1_13220"/>
<accession>X7E4H5</accession>
<dbReference type="InterPro" id="IPR052942">
    <property type="entry name" value="LPS_cholinephosphotransferase"/>
</dbReference>
<dbReference type="PANTHER" id="PTHR43404:SF2">
    <property type="entry name" value="LIPOPOLYSACCHARIDE CHOLINEPHOSPHOTRANSFERASE LICD"/>
    <property type="match status" value="1"/>
</dbReference>
<evidence type="ECO:0000259" key="1">
    <source>
        <dbReference type="Pfam" id="PF04991"/>
    </source>
</evidence>
<evidence type="ECO:0000313" key="3">
    <source>
        <dbReference type="Proteomes" id="UP000054058"/>
    </source>
</evidence>
<dbReference type="GO" id="GO:0009100">
    <property type="term" value="P:glycoprotein metabolic process"/>
    <property type="evidence" value="ECO:0007669"/>
    <property type="project" value="UniProtKB-ARBA"/>
</dbReference>
<dbReference type="InterPro" id="IPR007074">
    <property type="entry name" value="LicD/FKTN/FKRP_NTP_transf"/>
</dbReference>
<dbReference type="PANTHER" id="PTHR43404">
    <property type="entry name" value="LIPOPOLYSACCHARIDE CHOLINEPHOSPHOTRANSFERASE LICD"/>
    <property type="match status" value="1"/>
</dbReference>
<dbReference type="Pfam" id="PF04991">
    <property type="entry name" value="LicD"/>
    <property type="match status" value="1"/>
</dbReference>
<dbReference type="eggNOG" id="COG3475">
    <property type="taxonomic scope" value="Bacteria"/>
</dbReference>
<keyword evidence="3" id="KW-1185">Reference proteome</keyword>
<dbReference type="PATRIC" id="fig|1122207.3.peg.1782"/>